<keyword evidence="2" id="KW-0812">Transmembrane</keyword>
<evidence type="ECO:0000256" key="2">
    <source>
        <dbReference type="SAM" id="Phobius"/>
    </source>
</evidence>
<keyword evidence="4" id="KW-1185">Reference proteome</keyword>
<proteinExistence type="predicted"/>
<feature type="transmembrane region" description="Helical" evidence="2">
    <location>
        <begin position="73"/>
        <end position="98"/>
    </location>
</feature>
<dbReference type="RefSeq" id="XP_024780859.1">
    <property type="nucleotide sequence ID" value="XM_024913384.1"/>
</dbReference>
<keyword evidence="2" id="KW-0472">Membrane</keyword>
<feature type="region of interest" description="Disordered" evidence="1">
    <location>
        <begin position="1"/>
        <end position="31"/>
    </location>
</feature>
<feature type="compositionally biased region" description="Basic and acidic residues" evidence="1">
    <location>
        <begin position="11"/>
        <end position="21"/>
    </location>
</feature>
<sequence>MEQWSTTQRRRQADERRKETRGGGVWQRGGASWSGCICASVPCFFRHPRQNLVSQLQSTPLSRWLTLFSGFPFQGWLLLFFLSFFFPALFFFLYHLILRCFLVSLSPRGC</sequence>
<dbReference type="EMBL" id="KZ679675">
    <property type="protein sequence ID" value="PTB61182.1"/>
    <property type="molecule type" value="Genomic_DNA"/>
</dbReference>
<reference evidence="3 4" key="1">
    <citation type="submission" date="2016-07" db="EMBL/GenBank/DDBJ databases">
        <title>Multiple horizontal gene transfer events from other fungi enriched the ability of initially mycotrophic Trichoderma (Ascomycota) to feed on dead plant biomass.</title>
        <authorList>
            <consortium name="DOE Joint Genome Institute"/>
            <person name="Aerts A."/>
            <person name="Atanasova L."/>
            <person name="Chenthamara K."/>
            <person name="Zhang J."/>
            <person name="Grujic M."/>
            <person name="Henrissat B."/>
            <person name="Kuo A."/>
            <person name="Salamov A."/>
            <person name="Lipzen A."/>
            <person name="Labutti K."/>
            <person name="Barry K."/>
            <person name="Miao Y."/>
            <person name="Rahimi M.J."/>
            <person name="Shen Q."/>
            <person name="Grigoriev I.V."/>
            <person name="Kubicek C.P."/>
            <person name="Druzhinina I.S."/>
        </authorList>
    </citation>
    <scope>NUCLEOTIDE SEQUENCE [LARGE SCALE GENOMIC DNA]</scope>
    <source>
        <strain evidence="3 4">CBS 226.95</strain>
    </source>
</reference>
<organism evidence="3 4">
    <name type="scientific">Trichoderma harzianum CBS 226.95</name>
    <dbReference type="NCBI Taxonomy" id="983964"/>
    <lineage>
        <taxon>Eukaryota</taxon>
        <taxon>Fungi</taxon>
        <taxon>Dikarya</taxon>
        <taxon>Ascomycota</taxon>
        <taxon>Pezizomycotina</taxon>
        <taxon>Sordariomycetes</taxon>
        <taxon>Hypocreomycetidae</taxon>
        <taxon>Hypocreales</taxon>
        <taxon>Hypocreaceae</taxon>
        <taxon>Trichoderma</taxon>
    </lineage>
</organism>
<dbReference type="GeneID" id="36621945"/>
<accession>A0A2T4AVT7</accession>
<name>A0A2T4AVT7_TRIHA</name>
<evidence type="ECO:0000313" key="3">
    <source>
        <dbReference type="EMBL" id="PTB61182.1"/>
    </source>
</evidence>
<dbReference type="Proteomes" id="UP000241690">
    <property type="component" value="Unassembled WGS sequence"/>
</dbReference>
<protein>
    <submittedName>
        <fullName evidence="3">Uncharacterized protein</fullName>
    </submittedName>
</protein>
<evidence type="ECO:0000256" key="1">
    <source>
        <dbReference type="SAM" id="MobiDB-lite"/>
    </source>
</evidence>
<keyword evidence="2" id="KW-1133">Transmembrane helix</keyword>
<gene>
    <name evidence="3" type="ORF">M431DRAFT_205376</name>
</gene>
<dbReference type="AlphaFoldDB" id="A0A2T4AVT7"/>
<evidence type="ECO:0000313" key="4">
    <source>
        <dbReference type="Proteomes" id="UP000241690"/>
    </source>
</evidence>